<name>A0AAV8RFI1_ENSVE</name>
<accession>A0AAV8RFI1</accession>
<evidence type="ECO:0000313" key="3">
    <source>
        <dbReference type="Proteomes" id="UP001222027"/>
    </source>
</evidence>
<comment type="caution">
    <text evidence="2">The sequence shown here is derived from an EMBL/GenBank/DDBJ whole genome shotgun (WGS) entry which is preliminary data.</text>
</comment>
<evidence type="ECO:0000256" key="1">
    <source>
        <dbReference type="SAM" id="MobiDB-lite"/>
    </source>
</evidence>
<proteinExistence type="predicted"/>
<dbReference type="PANTHER" id="PTHR33240:SF8">
    <property type="entry name" value="OS03G0439900 PROTEIN"/>
    <property type="match status" value="1"/>
</dbReference>
<reference evidence="2 3" key="1">
    <citation type="submission" date="2022-12" db="EMBL/GenBank/DDBJ databases">
        <title>Chromosome-scale assembly of the Ensete ventricosum genome.</title>
        <authorList>
            <person name="Dussert Y."/>
            <person name="Stocks J."/>
            <person name="Wendawek A."/>
            <person name="Woldeyes F."/>
            <person name="Nichols R.A."/>
            <person name="Borrell J.S."/>
        </authorList>
    </citation>
    <scope>NUCLEOTIDE SEQUENCE [LARGE SCALE GENOMIC DNA]</scope>
    <source>
        <strain evidence="3">cv. Maze</strain>
        <tissue evidence="2">Seeds</tissue>
    </source>
</reference>
<evidence type="ECO:0000313" key="2">
    <source>
        <dbReference type="EMBL" id="KAJ8500805.1"/>
    </source>
</evidence>
<dbReference type="PANTHER" id="PTHR33240">
    <property type="entry name" value="OS08G0508500 PROTEIN"/>
    <property type="match status" value="1"/>
</dbReference>
<dbReference type="Proteomes" id="UP001222027">
    <property type="component" value="Unassembled WGS sequence"/>
</dbReference>
<protein>
    <submittedName>
        <fullName evidence="2">Uncharacterized protein</fullName>
    </submittedName>
</protein>
<gene>
    <name evidence="2" type="ORF">OPV22_011357</name>
</gene>
<sequence>MIDTGSFADILYFDKNFEKLNMTNKDLTPMTLTLTLTGFTRDAISPVGVTTLPVTFSDEPRTKTLIVVELPSAYTGQPTLNKLRAVLLTYHHSMKFPTSTQAGEVRNDPRESRQCYQATTIIHKKVKKEAPVLDPREPGEPDSQLEPTEPILEVPLDKDSLERTIRVGSALPKDQCV</sequence>
<feature type="region of interest" description="Disordered" evidence="1">
    <location>
        <begin position="127"/>
        <end position="157"/>
    </location>
</feature>
<keyword evidence="3" id="KW-1185">Reference proteome</keyword>
<dbReference type="EMBL" id="JAQQAF010000003">
    <property type="protein sequence ID" value="KAJ8500805.1"/>
    <property type="molecule type" value="Genomic_DNA"/>
</dbReference>
<dbReference type="AlphaFoldDB" id="A0AAV8RFI1"/>
<organism evidence="2 3">
    <name type="scientific">Ensete ventricosum</name>
    <name type="common">Abyssinian banana</name>
    <name type="synonym">Musa ensete</name>
    <dbReference type="NCBI Taxonomy" id="4639"/>
    <lineage>
        <taxon>Eukaryota</taxon>
        <taxon>Viridiplantae</taxon>
        <taxon>Streptophyta</taxon>
        <taxon>Embryophyta</taxon>
        <taxon>Tracheophyta</taxon>
        <taxon>Spermatophyta</taxon>
        <taxon>Magnoliopsida</taxon>
        <taxon>Liliopsida</taxon>
        <taxon>Zingiberales</taxon>
        <taxon>Musaceae</taxon>
        <taxon>Ensete</taxon>
    </lineage>
</organism>
<feature type="compositionally biased region" description="Basic and acidic residues" evidence="1">
    <location>
        <begin position="128"/>
        <end position="139"/>
    </location>
</feature>